<dbReference type="GO" id="GO:0000978">
    <property type="term" value="F:RNA polymerase II cis-regulatory region sequence-specific DNA binding"/>
    <property type="evidence" value="ECO:0007669"/>
    <property type="project" value="TreeGrafter"/>
</dbReference>
<dbReference type="InterPro" id="IPR009057">
    <property type="entry name" value="Homeodomain-like_sf"/>
</dbReference>
<organism evidence="7 8">
    <name type="scientific">Thelephora terrestris</name>
    <dbReference type="NCBI Taxonomy" id="56493"/>
    <lineage>
        <taxon>Eukaryota</taxon>
        <taxon>Fungi</taxon>
        <taxon>Dikarya</taxon>
        <taxon>Basidiomycota</taxon>
        <taxon>Agaricomycotina</taxon>
        <taxon>Agaricomycetes</taxon>
        <taxon>Thelephorales</taxon>
        <taxon>Thelephoraceae</taxon>
        <taxon>Thelephora</taxon>
    </lineage>
</organism>
<reference evidence="7" key="2">
    <citation type="submission" date="2020-11" db="EMBL/GenBank/DDBJ databases">
        <authorList>
            <consortium name="DOE Joint Genome Institute"/>
            <person name="Kuo A."/>
            <person name="Miyauchi S."/>
            <person name="Kiss E."/>
            <person name="Drula E."/>
            <person name="Kohler A."/>
            <person name="Sanchez-Garcia M."/>
            <person name="Andreopoulos B."/>
            <person name="Barry K.W."/>
            <person name="Bonito G."/>
            <person name="Buee M."/>
            <person name="Carver A."/>
            <person name="Chen C."/>
            <person name="Cichocki N."/>
            <person name="Clum A."/>
            <person name="Culley D."/>
            <person name="Crous P.W."/>
            <person name="Fauchery L."/>
            <person name="Girlanda M."/>
            <person name="Hayes R."/>
            <person name="Keri Z."/>
            <person name="Labutti K."/>
            <person name="Lipzen A."/>
            <person name="Lombard V."/>
            <person name="Magnuson J."/>
            <person name="Maillard F."/>
            <person name="Morin E."/>
            <person name="Murat C."/>
            <person name="Nolan M."/>
            <person name="Ohm R."/>
            <person name="Pangilinan J."/>
            <person name="Pereira M."/>
            <person name="Perotto S."/>
            <person name="Peter M."/>
            <person name="Riley R."/>
            <person name="Sitrit Y."/>
            <person name="Stielow B."/>
            <person name="Szollosi G."/>
            <person name="Zifcakova L."/>
            <person name="Stursova M."/>
            <person name="Spatafora J.W."/>
            <person name="Tedersoo L."/>
            <person name="Vaario L.-M."/>
            <person name="Yamada A."/>
            <person name="Yan M."/>
            <person name="Wang P."/>
            <person name="Xu J."/>
            <person name="Bruns T."/>
            <person name="Baldrian P."/>
            <person name="Vilgalys R."/>
            <person name="Henrissat B."/>
            <person name="Grigoriev I.V."/>
            <person name="Hibbett D."/>
            <person name="Nagy L.G."/>
            <person name="Martin F.M."/>
        </authorList>
    </citation>
    <scope>NUCLEOTIDE SEQUENCE</scope>
    <source>
        <strain evidence="7">UH-Tt-Lm1</strain>
    </source>
</reference>
<dbReference type="SMART" id="SM00717">
    <property type="entry name" value="SANT"/>
    <property type="match status" value="3"/>
</dbReference>
<dbReference type="PROSITE" id="PS51294">
    <property type="entry name" value="HTH_MYB"/>
    <property type="match status" value="3"/>
</dbReference>
<proteinExistence type="predicted"/>
<dbReference type="GO" id="GO:0005634">
    <property type="term" value="C:nucleus"/>
    <property type="evidence" value="ECO:0007669"/>
    <property type="project" value="TreeGrafter"/>
</dbReference>
<sequence length="381" mass="41310">MRVRERRSWTKEEDNMLRVAINLEEPHTDRPSKWHSIARHVPGRTNKDCRKRWCATMASIVSKGGWSSEEDRKLLDAVEKHGTKWSVVASLVETRNSGQCAKRWQDTLNPAIDRSAWGSDEDAKLLDAVEKMGTCWTTIVKSYFPGRTALAAKNRYSHLNRSSSSKRSSSPSGSTTSEEPSSPADSQDVSSIDLDQALTIDTSLLTSPATSPVDPVEMATDTPGSPESQSSAGPPTPSVEAFDGKLLESLLQDLSSHTNLSEFKSSEFPFTLDSEAAPFDATNLSCLASPAFTAPTDQFPPWYQLNGLNIPSLEASGIQTLPDAFLNLPASPTLQPDHQVAVAVAVCRADNLRPTVQVLIQSLAGALSQSSFPLTAPVTKT</sequence>
<dbReference type="OrthoDB" id="2143914at2759"/>
<feature type="domain" description="Myb-like" evidence="5">
    <location>
        <begin position="6"/>
        <end position="57"/>
    </location>
</feature>
<dbReference type="FunFam" id="1.10.10.60:FF:000016">
    <property type="entry name" value="Transcriptional activator Myb isoform A"/>
    <property type="match status" value="1"/>
</dbReference>
<dbReference type="GO" id="GO:0000278">
    <property type="term" value="P:mitotic cell cycle"/>
    <property type="evidence" value="ECO:0007669"/>
    <property type="project" value="TreeGrafter"/>
</dbReference>
<evidence type="ECO:0000256" key="3">
    <source>
        <dbReference type="ARBA" id="ARBA00023242"/>
    </source>
</evidence>
<dbReference type="SUPFAM" id="SSF46689">
    <property type="entry name" value="Homeodomain-like"/>
    <property type="match status" value="2"/>
</dbReference>
<gene>
    <name evidence="7" type="ORF">BJ322DRAFT_125872</name>
</gene>
<keyword evidence="3" id="KW-0539">Nucleus</keyword>
<dbReference type="CDD" id="cd00167">
    <property type="entry name" value="SANT"/>
    <property type="match status" value="3"/>
</dbReference>
<dbReference type="GO" id="GO:0045944">
    <property type="term" value="P:positive regulation of transcription by RNA polymerase II"/>
    <property type="evidence" value="ECO:0007669"/>
    <property type="project" value="TreeGrafter"/>
</dbReference>
<accession>A0A9P6LDJ0</accession>
<dbReference type="Pfam" id="PF00249">
    <property type="entry name" value="Myb_DNA-binding"/>
    <property type="match status" value="3"/>
</dbReference>
<feature type="compositionally biased region" description="Low complexity" evidence="4">
    <location>
        <begin position="161"/>
        <end position="182"/>
    </location>
</feature>
<dbReference type="PANTHER" id="PTHR45614">
    <property type="entry name" value="MYB PROTEIN-RELATED"/>
    <property type="match status" value="1"/>
</dbReference>
<feature type="compositionally biased region" description="Polar residues" evidence="4">
    <location>
        <begin position="222"/>
        <end position="233"/>
    </location>
</feature>
<keyword evidence="1" id="KW-0805">Transcription regulation</keyword>
<evidence type="ECO:0000256" key="2">
    <source>
        <dbReference type="ARBA" id="ARBA00023163"/>
    </source>
</evidence>
<dbReference type="PROSITE" id="PS50090">
    <property type="entry name" value="MYB_LIKE"/>
    <property type="match status" value="3"/>
</dbReference>
<evidence type="ECO:0000256" key="4">
    <source>
        <dbReference type="SAM" id="MobiDB-lite"/>
    </source>
</evidence>
<evidence type="ECO:0000259" key="6">
    <source>
        <dbReference type="PROSITE" id="PS51294"/>
    </source>
</evidence>
<evidence type="ECO:0000256" key="1">
    <source>
        <dbReference type="ARBA" id="ARBA00023015"/>
    </source>
</evidence>
<dbReference type="GO" id="GO:0000981">
    <property type="term" value="F:DNA-binding transcription factor activity, RNA polymerase II-specific"/>
    <property type="evidence" value="ECO:0007669"/>
    <property type="project" value="TreeGrafter"/>
</dbReference>
<evidence type="ECO:0000259" key="5">
    <source>
        <dbReference type="PROSITE" id="PS50090"/>
    </source>
</evidence>
<feature type="region of interest" description="Disordered" evidence="4">
    <location>
        <begin position="203"/>
        <end position="241"/>
    </location>
</feature>
<dbReference type="InterPro" id="IPR017930">
    <property type="entry name" value="Myb_dom"/>
</dbReference>
<evidence type="ECO:0000313" key="7">
    <source>
        <dbReference type="EMBL" id="KAF9793397.1"/>
    </source>
</evidence>
<feature type="domain" description="Myb-like" evidence="5">
    <location>
        <begin position="109"/>
        <end position="160"/>
    </location>
</feature>
<dbReference type="AlphaFoldDB" id="A0A9P6LDJ0"/>
<keyword evidence="8" id="KW-1185">Reference proteome</keyword>
<reference evidence="7" key="1">
    <citation type="journal article" date="2020" name="Nat. Commun.">
        <title>Large-scale genome sequencing of mycorrhizal fungi provides insights into the early evolution of symbiotic traits.</title>
        <authorList>
            <person name="Miyauchi S."/>
            <person name="Kiss E."/>
            <person name="Kuo A."/>
            <person name="Drula E."/>
            <person name="Kohler A."/>
            <person name="Sanchez-Garcia M."/>
            <person name="Morin E."/>
            <person name="Andreopoulos B."/>
            <person name="Barry K.W."/>
            <person name="Bonito G."/>
            <person name="Buee M."/>
            <person name="Carver A."/>
            <person name="Chen C."/>
            <person name="Cichocki N."/>
            <person name="Clum A."/>
            <person name="Culley D."/>
            <person name="Crous P.W."/>
            <person name="Fauchery L."/>
            <person name="Girlanda M."/>
            <person name="Hayes R.D."/>
            <person name="Keri Z."/>
            <person name="LaButti K."/>
            <person name="Lipzen A."/>
            <person name="Lombard V."/>
            <person name="Magnuson J."/>
            <person name="Maillard F."/>
            <person name="Murat C."/>
            <person name="Nolan M."/>
            <person name="Ohm R.A."/>
            <person name="Pangilinan J."/>
            <person name="Pereira M.F."/>
            <person name="Perotto S."/>
            <person name="Peter M."/>
            <person name="Pfister S."/>
            <person name="Riley R."/>
            <person name="Sitrit Y."/>
            <person name="Stielow J.B."/>
            <person name="Szollosi G."/>
            <person name="Zifcakova L."/>
            <person name="Stursova M."/>
            <person name="Spatafora J.W."/>
            <person name="Tedersoo L."/>
            <person name="Vaario L.M."/>
            <person name="Yamada A."/>
            <person name="Yan M."/>
            <person name="Wang P."/>
            <person name="Xu J."/>
            <person name="Bruns T."/>
            <person name="Baldrian P."/>
            <person name="Vilgalys R."/>
            <person name="Dunand C."/>
            <person name="Henrissat B."/>
            <person name="Grigoriev I.V."/>
            <person name="Hibbett D."/>
            <person name="Nagy L.G."/>
            <person name="Martin F.M."/>
        </authorList>
    </citation>
    <scope>NUCLEOTIDE SEQUENCE</scope>
    <source>
        <strain evidence="7">UH-Tt-Lm1</strain>
    </source>
</reference>
<keyword evidence="2" id="KW-0804">Transcription</keyword>
<feature type="domain" description="HTH myb-type" evidence="6">
    <location>
        <begin position="1"/>
        <end position="57"/>
    </location>
</feature>
<feature type="domain" description="HTH myb-type" evidence="6">
    <location>
        <begin position="58"/>
        <end position="112"/>
    </location>
</feature>
<feature type="domain" description="HTH myb-type" evidence="6">
    <location>
        <begin position="114"/>
        <end position="163"/>
    </location>
</feature>
<protein>
    <submittedName>
        <fullName evidence="7">Uncharacterized protein</fullName>
    </submittedName>
</protein>
<dbReference type="Gene3D" id="1.10.10.60">
    <property type="entry name" value="Homeodomain-like"/>
    <property type="match status" value="3"/>
</dbReference>
<dbReference type="PANTHER" id="PTHR45614:SF199">
    <property type="entry name" value="MYB-LIKE TRANSCRIPTION FACTOR (EUROFUNG)-RELATED"/>
    <property type="match status" value="1"/>
</dbReference>
<comment type="caution">
    <text evidence="7">The sequence shown here is derived from an EMBL/GenBank/DDBJ whole genome shotgun (WGS) entry which is preliminary data.</text>
</comment>
<feature type="region of interest" description="Disordered" evidence="4">
    <location>
        <begin position="155"/>
        <end position="189"/>
    </location>
</feature>
<name>A0A9P6LDJ0_9AGAM</name>
<dbReference type="EMBL" id="WIUZ02000001">
    <property type="protein sequence ID" value="KAF9793397.1"/>
    <property type="molecule type" value="Genomic_DNA"/>
</dbReference>
<dbReference type="InterPro" id="IPR001005">
    <property type="entry name" value="SANT/Myb"/>
</dbReference>
<dbReference type="InterPro" id="IPR050560">
    <property type="entry name" value="MYB_TF"/>
</dbReference>
<dbReference type="Proteomes" id="UP000736335">
    <property type="component" value="Unassembled WGS sequence"/>
</dbReference>
<feature type="domain" description="Myb-like" evidence="5">
    <location>
        <begin position="58"/>
        <end position="108"/>
    </location>
</feature>
<evidence type="ECO:0000313" key="8">
    <source>
        <dbReference type="Proteomes" id="UP000736335"/>
    </source>
</evidence>